<sequence>MTIQPIGAASVALYITPADLREHGLTPAQLTLEQALELTQTAFTEAGIALDGAIEIEAYPNACGVLVFARIRVPERLWLSFDDCEDLISAAQALTEPCPEAALLWCDGRWWLSLPAGQERLAGFLSEFGRSERPCPYLDARLAEHGRPILERDALAALLRHFPAALPAIPIAALPPV</sequence>
<dbReference type="InterPro" id="IPR038471">
    <property type="entry name" value="MecA_C_sf"/>
</dbReference>
<dbReference type="Gene3D" id="3.30.70.1950">
    <property type="match status" value="1"/>
</dbReference>
<evidence type="ECO:0000313" key="1">
    <source>
        <dbReference type="EMBL" id="SBV93294.1"/>
    </source>
</evidence>
<organism evidence="1">
    <name type="scientific">uncultured Eubacteriales bacterium</name>
    <dbReference type="NCBI Taxonomy" id="172733"/>
    <lineage>
        <taxon>Bacteria</taxon>
        <taxon>Bacillati</taxon>
        <taxon>Bacillota</taxon>
        <taxon>Clostridia</taxon>
        <taxon>Eubacteriales</taxon>
        <taxon>environmental samples</taxon>
    </lineage>
</organism>
<dbReference type="EMBL" id="FLUN01000001">
    <property type="protein sequence ID" value="SBV93294.1"/>
    <property type="molecule type" value="Genomic_DNA"/>
</dbReference>
<protein>
    <recommendedName>
        <fullName evidence="2">Adaptor protein</fullName>
    </recommendedName>
</protein>
<accession>A0A212J1R8</accession>
<proteinExistence type="predicted"/>
<name>A0A212J1R8_9FIRM</name>
<dbReference type="AlphaFoldDB" id="A0A212J1R8"/>
<evidence type="ECO:0008006" key="2">
    <source>
        <dbReference type="Google" id="ProtNLM"/>
    </source>
</evidence>
<reference evidence="1" key="1">
    <citation type="submission" date="2016-04" db="EMBL/GenBank/DDBJ databases">
        <authorList>
            <person name="Evans L.H."/>
            <person name="Alamgir A."/>
            <person name="Owens N."/>
            <person name="Weber N.D."/>
            <person name="Virtaneva K."/>
            <person name="Barbian K."/>
            <person name="Babar A."/>
            <person name="Rosenke K."/>
        </authorList>
    </citation>
    <scope>NUCLEOTIDE SEQUENCE</scope>
    <source>
        <strain evidence="1">86</strain>
    </source>
</reference>
<gene>
    <name evidence="1" type="ORF">KL86CLO1_10361</name>
</gene>